<feature type="domain" description="CHY-type" evidence="6">
    <location>
        <begin position="280"/>
        <end position="348"/>
    </location>
</feature>
<name>A0A177ECH0_9MICR</name>
<dbReference type="PROSITE" id="PS51266">
    <property type="entry name" value="ZF_CHY"/>
    <property type="match status" value="1"/>
</dbReference>
<gene>
    <name evidence="7" type="ORF">NEDG_00559</name>
</gene>
<keyword evidence="3" id="KW-0862">Zinc</keyword>
<dbReference type="Pfam" id="PF05495">
    <property type="entry name" value="zf-CHY"/>
    <property type="match status" value="1"/>
</dbReference>
<organism evidence="7 8">
    <name type="scientific">Nematocida displodere</name>
    <dbReference type="NCBI Taxonomy" id="1805483"/>
    <lineage>
        <taxon>Eukaryota</taxon>
        <taxon>Fungi</taxon>
        <taxon>Fungi incertae sedis</taxon>
        <taxon>Microsporidia</taxon>
        <taxon>Nematocida</taxon>
    </lineage>
</organism>
<dbReference type="Proteomes" id="UP000185944">
    <property type="component" value="Unassembled WGS sequence"/>
</dbReference>
<keyword evidence="2 4" id="KW-0863">Zinc-finger</keyword>
<evidence type="ECO:0000256" key="2">
    <source>
        <dbReference type="ARBA" id="ARBA00022771"/>
    </source>
</evidence>
<sequence length="380" mass="42363">MKKGGGVWVDQGNGIVTCTYAISGEGSSCGISEVSFKYNYNRDSLSAQGVSNKLVCDAIAIGYLRARERMGHERYCQVVFSQIEKVLGGAEIEMPPEETEEKEGRVLLDIAPTHPTPTERFIEFRYVPENIRIMKANCVKVSFQCKRCSAPQALEIGDRAATQSTATIQKNTSSLFNCAKCSIQLKIDTTFHLLVVEGANQNNLMRLETYGLTNFQVREVLLNVMCDICGELSTLAPGTKKRCVCGYLLTLRPGAAHTFKEVQPMGKTDRKKREGGIEHLFADEGRCEHYKKSTRIFIFPCCGGRYPCDVCHDLQEDHEAVYANRMICGKCREESSISPSCLNPSCKASLVGHTSHFWEGGKGTRDRTTMSKKDNKKYKK</sequence>
<evidence type="ECO:0000256" key="1">
    <source>
        <dbReference type="ARBA" id="ARBA00022723"/>
    </source>
</evidence>
<protein>
    <recommendedName>
        <fullName evidence="6">CHY-type domain-containing protein</fullName>
    </recommendedName>
</protein>
<dbReference type="GeneID" id="93646909"/>
<evidence type="ECO:0000313" key="8">
    <source>
        <dbReference type="Proteomes" id="UP000185944"/>
    </source>
</evidence>
<evidence type="ECO:0000259" key="6">
    <source>
        <dbReference type="PROSITE" id="PS51266"/>
    </source>
</evidence>
<feature type="compositionally biased region" description="Basic and acidic residues" evidence="5">
    <location>
        <begin position="362"/>
        <end position="373"/>
    </location>
</feature>
<keyword evidence="1" id="KW-0479">Metal-binding</keyword>
<dbReference type="VEuPathDB" id="MicrosporidiaDB:NEDG_00559"/>
<keyword evidence="8" id="KW-1185">Reference proteome</keyword>
<dbReference type="EMBL" id="LTDL01000040">
    <property type="protein sequence ID" value="OAG29426.1"/>
    <property type="molecule type" value="Genomic_DNA"/>
</dbReference>
<dbReference type="OrthoDB" id="10253329at2759"/>
<evidence type="ECO:0000256" key="3">
    <source>
        <dbReference type="ARBA" id="ARBA00022833"/>
    </source>
</evidence>
<evidence type="ECO:0000313" key="7">
    <source>
        <dbReference type="EMBL" id="OAG29426.1"/>
    </source>
</evidence>
<dbReference type="AlphaFoldDB" id="A0A177ECH0"/>
<proteinExistence type="predicted"/>
<evidence type="ECO:0000256" key="4">
    <source>
        <dbReference type="PROSITE-ProRule" id="PRU00601"/>
    </source>
</evidence>
<accession>A0A177ECH0</accession>
<dbReference type="STRING" id="1805483.A0A177ECH0"/>
<dbReference type="GO" id="GO:0008270">
    <property type="term" value="F:zinc ion binding"/>
    <property type="evidence" value="ECO:0007669"/>
    <property type="project" value="UniProtKB-KW"/>
</dbReference>
<dbReference type="InterPro" id="IPR037274">
    <property type="entry name" value="Znf_CHY_sf"/>
</dbReference>
<reference evidence="7 8" key="1">
    <citation type="submission" date="2016-02" db="EMBL/GenBank/DDBJ databases">
        <title>Discovery of a natural microsporidian pathogen with a broad tissue tropism in Caenorhabditis elegans.</title>
        <authorList>
            <person name="Luallen R.J."/>
            <person name="Reinke A.W."/>
            <person name="Tong L."/>
            <person name="Botts M.R."/>
            <person name="Felix M.-A."/>
            <person name="Troemel E.R."/>
        </authorList>
    </citation>
    <scope>NUCLEOTIDE SEQUENCE [LARGE SCALE GENOMIC DNA]</scope>
    <source>
        <strain evidence="7 8">JUm2807</strain>
    </source>
</reference>
<dbReference type="RefSeq" id="XP_067544074.1">
    <property type="nucleotide sequence ID" value="XM_067687977.1"/>
</dbReference>
<dbReference type="InterPro" id="IPR008913">
    <property type="entry name" value="Znf_CHY"/>
</dbReference>
<evidence type="ECO:0000256" key="5">
    <source>
        <dbReference type="SAM" id="MobiDB-lite"/>
    </source>
</evidence>
<comment type="caution">
    <text evidence="7">The sequence shown here is derived from an EMBL/GenBank/DDBJ whole genome shotgun (WGS) entry which is preliminary data.</text>
</comment>
<dbReference type="SUPFAM" id="SSF161219">
    <property type="entry name" value="CHY zinc finger-like"/>
    <property type="match status" value="1"/>
</dbReference>
<feature type="region of interest" description="Disordered" evidence="5">
    <location>
        <begin position="361"/>
        <end position="380"/>
    </location>
</feature>